<evidence type="ECO:0000256" key="1">
    <source>
        <dbReference type="SAM" id="Phobius"/>
    </source>
</evidence>
<keyword evidence="1" id="KW-1133">Transmembrane helix</keyword>
<dbReference type="Proteomes" id="UP000037326">
    <property type="component" value="Unassembled WGS sequence"/>
</dbReference>
<dbReference type="InterPro" id="IPR025672">
    <property type="entry name" value="Sigma_reg_C_dom"/>
</dbReference>
<sequence length="332" mass="37882">MDDYEKLIANSKEEIANIKDQSKFQKAIKRTIFTSKSKLIFATLTMILLIVPISFMLTLMYYAFGTKSTTLMEVASKTLYVTEPNTSLEEIEFDMSFTPFSMKLAFEQYKRIGAEDYKANTYDLRFFLGGLSKKEVTTSLERVAPKNPTETNPWLIHPENRNLEMDIGREWRVLDGLPDETVVEAYISFYDLMTVKEVEDAMPNVDVVWAAVDTGVEKTNLSKDGKVVSPIGYPVQRDNSTWSPFRDSASNEEVFKDILKTMENHEELATAISSAKNLALPERIAYINKHGVKTYGVVVTGPKKDVLTSLEKMNNIVRYLKVGEVKLWNWSR</sequence>
<dbReference type="EMBL" id="LFXJ01000005">
    <property type="protein sequence ID" value="KMY33134.1"/>
    <property type="molecule type" value="Genomic_DNA"/>
</dbReference>
<dbReference type="AlphaFoldDB" id="A0A0K9FF43"/>
<reference evidence="5" key="1">
    <citation type="submission" date="2015-07" db="EMBL/GenBank/DDBJ databases">
        <authorList>
            <consortium name="Consortium for Microbial Forensics and Genomics (microFORGE)"/>
            <person name="Knight B.M."/>
            <person name="Roberts D.P."/>
            <person name="Lin D."/>
            <person name="Hari K."/>
            <person name="Fletcher J."/>
            <person name="Melcher U."/>
            <person name="Blagden T."/>
            <person name="Winegar R.A."/>
        </authorList>
    </citation>
    <scope>NUCLEOTIDE SEQUENCE [LARGE SCALE GENOMIC DNA]</scope>
    <source>
        <strain evidence="5">DSM 23493</strain>
    </source>
</reference>
<keyword evidence="1" id="KW-0812">Transmembrane</keyword>
<evidence type="ECO:0000313" key="5">
    <source>
        <dbReference type="Proteomes" id="UP000037326"/>
    </source>
</evidence>
<comment type="caution">
    <text evidence="4">The sequence shown here is derived from an EMBL/GenBank/DDBJ whole genome shotgun (WGS) entry which is preliminary data.</text>
</comment>
<dbReference type="PATRIC" id="fig|582475.4.peg.2427"/>
<proteinExistence type="predicted"/>
<evidence type="ECO:0000259" key="3">
    <source>
        <dbReference type="Pfam" id="PF13800"/>
    </source>
</evidence>
<gene>
    <name evidence="4" type="ORF">ACZ11_13805</name>
</gene>
<dbReference type="Pfam" id="PF13791">
    <property type="entry name" value="Sigma_reg_C"/>
    <property type="match status" value="1"/>
</dbReference>
<keyword evidence="1" id="KW-0472">Membrane</keyword>
<dbReference type="OrthoDB" id="2730366at2"/>
<feature type="transmembrane region" description="Helical" evidence="1">
    <location>
        <begin position="39"/>
        <end position="64"/>
    </location>
</feature>
<dbReference type="Pfam" id="PF13800">
    <property type="entry name" value="Sigma_reg_N"/>
    <property type="match status" value="1"/>
</dbReference>
<protein>
    <submittedName>
        <fullName evidence="4">Anti-sigma-M factor yhdL</fullName>
    </submittedName>
</protein>
<evidence type="ECO:0000313" key="4">
    <source>
        <dbReference type="EMBL" id="KMY33134.1"/>
    </source>
</evidence>
<dbReference type="InterPro" id="IPR029101">
    <property type="entry name" value="Sigma_reg_N"/>
</dbReference>
<feature type="domain" description="Sigma factor regulator N-terminal" evidence="3">
    <location>
        <begin position="26"/>
        <end position="116"/>
    </location>
</feature>
<evidence type="ECO:0000259" key="2">
    <source>
        <dbReference type="Pfam" id="PF13791"/>
    </source>
</evidence>
<accession>A0A0K9FF43</accession>
<organism evidence="4 5">
    <name type="scientific">Lysinibacillus xylanilyticus</name>
    <dbReference type="NCBI Taxonomy" id="582475"/>
    <lineage>
        <taxon>Bacteria</taxon>
        <taxon>Bacillati</taxon>
        <taxon>Bacillota</taxon>
        <taxon>Bacilli</taxon>
        <taxon>Bacillales</taxon>
        <taxon>Bacillaceae</taxon>
        <taxon>Lysinibacillus</taxon>
    </lineage>
</organism>
<dbReference type="RefSeq" id="WP_049666982.1">
    <property type="nucleotide sequence ID" value="NZ_JBIVOC010000012.1"/>
</dbReference>
<name>A0A0K9FF43_9BACI</name>
<feature type="domain" description="Sigma factor regulator C-terminal" evidence="2">
    <location>
        <begin position="174"/>
        <end position="324"/>
    </location>
</feature>
<dbReference type="GeneID" id="96599305"/>